<dbReference type="Pfam" id="PF07449">
    <property type="entry name" value="HyaE"/>
    <property type="match status" value="1"/>
</dbReference>
<dbReference type="BioCyc" id="RPAL316057:RPD_RS05920-MONOMER"/>
<gene>
    <name evidence="3" type="ordered locus">RPD_1168</name>
</gene>
<evidence type="ECO:0000313" key="3">
    <source>
        <dbReference type="EMBL" id="ABE38406.1"/>
    </source>
</evidence>
<dbReference type="AlphaFoldDB" id="Q13BY3"/>
<name>Q13BY3_RHOPS</name>
<dbReference type="PIRSF" id="PIRSF038934">
    <property type="entry name" value="HyaE_HupG"/>
    <property type="match status" value="1"/>
</dbReference>
<protein>
    <recommendedName>
        <fullName evidence="2">Hydrogenase expression/formation protein</fullName>
    </recommendedName>
</protein>
<dbReference type="KEGG" id="rpd:RPD_1168"/>
<dbReference type="Gene3D" id="1.20.5.510">
    <property type="entry name" value="Single helix bin"/>
    <property type="match status" value="1"/>
</dbReference>
<organism evidence="3 4">
    <name type="scientific">Rhodopseudomonas palustris (strain BisB5)</name>
    <dbReference type="NCBI Taxonomy" id="316057"/>
    <lineage>
        <taxon>Bacteria</taxon>
        <taxon>Pseudomonadati</taxon>
        <taxon>Pseudomonadota</taxon>
        <taxon>Alphaproteobacteria</taxon>
        <taxon>Hyphomicrobiales</taxon>
        <taxon>Nitrobacteraceae</taxon>
        <taxon>Rhodopseudomonas</taxon>
    </lineage>
</organism>
<dbReference type="SUPFAM" id="SSF52833">
    <property type="entry name" value="Thioredoxin-like"/>
    <property type="match status" value="1"/>
</dbReference>
<evidence type="ECO:0000313" key="4">
    <source>
        <dbReference type="Proteomes" id="UP000001818"/>
    </source>
</evidence>
<accession>Q13BY3</accession>
<dbReference type="STRING" id="316057.RPD_1168"/>
<dbReference type="Gene3D" id="3.40.30.10">
    <property type="entry name" value="Glutaredoxin"/>
    <property type="match status" value="1"/>
</dbReference>
<dbReference type="HOGENOM" id="CLU_144855_0_0_5"/>
<dbReference type="eggNOG" id="COG0526">
    <property type="taxonomic scope" value="Bacteria"/>
</dbReference>
<dbReference type="EMBL" id="CP000283">
    <property type="protein sequence ID" value="ABE38406.1"/>
    <property type="molecule type" value="Genomic_DNA"/>
</dbReference>
<comment type="similarity">
    <text evidence="1 2">Belongs to the HupG/HyaE family.</text>
</comment>
<evidence type="ECO:0000256" key="2">
    <source>
        <dbReference type="PIRNR" id="PIRNR038934"/>
    </source>
</evidence>
<dbReference type="Proteomes" id="UP000001818">
    <property type="component" value="Chromosome"/>
</dbReference>
<sequence length="134" mass="14177">MGSPLTCAAARPDALPIIDETTVDDFITAASDKISVLFFRGDAARFPEAADIAVILPELIAAFPGRLIAAEIDAAAERALMPRFGVLVCPALALARPGRNLGAIAKIQDWSSYVARIRAMLADDVRAAQQEQSA</sequence>
<proteinExistence type="inferred from homology"/>
<dbReference type="InterPro" id="IPR010893">
    <property type="entry name" value="NiFe-hyd_mat_HyaE"/>
</dbReference>
<reference evidence="3 4" key="1">
    <citation type="submission" date="2006-03" db="EMBL/GenBank/DDBJ databases">
        <title>Complete sequence of Rhodopseudomonas palustris BisB5.</title>
        <authorList>
            <consortium name="US DOE Joint Genome Institute"/>
            <person name="Copeland A."/>
            <person name="Lucas S."/>
            <person name="Lapidus A."/>
            <person name="Barry K."/>
            <person name="Detter J.C."/>
            <person name="Glavina del Rio T."/>
            <person name="Hammon N."/>
            <person name="Israni S."/>
            <person name="Dalin E."/>
            <person name="Tice H."/>
            <person name="Pitluck S."/>
            <person name="Chain P."/>
            <person name="Malfatti S."/>
            <person name="Shin M."/>
            <person name="Vergez L."/>
            <person name="Schmutz J."/>
            <person name="Larimer F."/>
            <person name="Land M."/>
            <person name="Hauser L."/>
            <person name="Pelletier D.A."/>
            <person name="Kyrpides N."/>
            <person name="Lykidis A."/>
            <person name="Oda Y."/>
            <person name="Harwood C.S."/>
            <person name="Richardson P."/>
        </authorList>
    </citation>
    <scope>NUCLEOTIDE SEQUENCE [LARGE SCALE GENOMIC DNA]</scope>
    <source>
        <strain evidence="3 4">BisB5</strain>
    </source>
</reference>
<evidence type="ECO:0000256" key="1">
    <source>
        <dbReference type="ARBA" id="ARBA00009004"/>
    </source>
</evidence>
<dbReference type="InterPro" id="IPR036249">
    <property type="entry name" value="Thioredoxin-like_sf"/>
</dbReference>